<dbReference type="Pfam" id="PF01343">
    <property type="entry name" value="Peptidase_S49"/>
    <property type="match status" value="1"/>
</dbReference>
<keyword evidence="3" id="KW-0378">Hydrolase</keyword>
<dbReference type="PANTHER" id="PTHR33209">
    <property type="entry name" value="PROTEASE 4"/>
    <property type="match status" value="1"/>
</dbReference>
<organism evidence="6 7">
    <name type="scientific">Marinomonas piezotolerans</name>
    <dbReference type="NCBI Taxonomy" id="2213058"/>
    <lineage>
        <taxon>Bacteria</taxon>
        <taxon>Pseudomonadati</taxon>
        <taxon>Pseudomonadota</taxon>
        <taxon>Gammaproteobacteria</taxon>
        <taxon>Oceanospirillales</taxon>
        <taxon>Oceanospirillaceae</taxon>
        <taxon>Marinomonas</taxon>
    </lineage>
</organism>
<keyword evidence="7" id="KW-1185">Reference proteome</keyword>
<dbReference type="RefSeq" id="WP_115467946.1">
    <property type="nucleotide sequence ID" value="NZ_QKRA01000003.1"/>
</dbReference>
<evidence type="ECO:0000256" key="2">
    <source>
        <dbReference type="ARBA" id="ARBA00022670"/>
    </source>
</evidence>
<dbReference type="InterPro" id="IPR033855">
    <property type="entry name" value="Protein_C"/>
</dbReference>
<evidence type="ECO:0000259" key="5">
    <source>
        <dbReference type="Pfam" id="PF01343"/>
    </source>
</evidence>
<dbReference type="Proteomes" id="UP000254326">
    <property type="component" value="Unassembled WGS sequence"/>
</dbReference>
<sequence length="434" mass="46765">MTQKKQHNRIMLLLDEIFNRNLAIDQQYLLVALGALTNLGKIDFSMLEMNGEIFEPAQLVGMAAEFSRETVRPYHVRDGAAIIPVHGSLTHRYGSLRPSSGMTGYDGIRLNIEMAQDDPQVSGIIYDINSPGGSVDGLFDLTDWAKGFVTKPTRAIVDPQACSAAQLFASVADKVTLSRTDRMGSIGAVSAHTDVSKMMEGRGQKITLIAAGAKKIEGNPYEALSEEVYNSRKASLEELRTMFVQTLVDNRGCDFDALMATEAAVLSAKQAVELKLADKIMSPADSLDEFIDQINPTNTGVIPMSKPDTNANAQESQGPQLDESAIRAEAATAERARIKGIIMSEQSEGRSEMAQHIAFNTDMSAEQGVAMLGVSPKMSATLETKTEPTATTDFATVMANHDPQVPSDDQDTGLDAEAAASKNPLIAAHQSMHA</sequence>
<dbReference type="CDD" id="cd07022">
    <property type="entry name" value="S49_Sppa_36K_type"/>
    <property type="match status" value="1"/>
</dbReference>
<name>A0A370UA93_9GAMM</name>
<feature type="domain" description="Peptidase S49" evidence="5">
    <location>
        <begin position="151"/>
        <end position="283"/>
    </location>
</feature>
<dbReference type="GO" id="GO:0008236">
    <property type="term" value="F:serine-type peptidase activity"/>
    <property type="evidence" value="ECO:0007669"/>
    <property type="project" value="UniProtKB-KW"/>
</dbReference>
<comment type="caution">
    <text evidence="6">The sequence shown here is derived from an EMBL/GenBank/DDBJ whole genome shotgun (WGS) entry which is preliminary data.</text>
</comment>
<dbReference type="OrthoDB" id="6999246at2"/>
<gene>
    <name evidence="6" type="ORF">DN730_09870</name>
</gene>
<reference evidence="6 7" key="1">
    <citation type="submission" date="2018-06" db="EMBL/GenBank/DDBJ databases">
        <title>Marinomonas sp. YLB-05 draft genome sequence.</title>
        <authorList>
            <person name="Yu L."/>
            <person name="Tang X."/>
        </authorList>
    </citation>
    <scope>NUCLEOTIDE SEQUENCE [LARGE SCALE GENOMIC DNA]</scope>
    <source>
        <strain evidence="6 7">YLB-05</strain>
    </source>
</reference>
<keyword evidence="2" id="KW-0645">Protease</keyword>
<dbReference type="PANTHER" id="PTHR33209:SF1">
    <property type="entry name" value="PEPTIDASE S49 DOMAIN-CONTAINING PROTEIN"/>
    <property type="match status" value="1"/>
</dbReference>
<evidence type="ECO:0000313" key="7">
    <source>
        <dbReference type="Proteomes" id="UP000254326"/>
    </source>
</evidence>
<dbReference type="AlphaFoldDB" id="A0A370UA93"/>
<protein>
    <recommendedName>
        <fullName evidence="5">Peptidase S49 domain-containing protein</fullName>
    </recommendedName>
</protein>
<evidence type="ECO:0000256" key="3">
    <source>
        <dbReference type="ARBA" id="ARBA00022801"/>
    </source>
</evidence>
<accession>A0A370UA93</accession>
<comment type="similarity">
    <text evidence="1">Belongs to the peptidase S49 family.</text>
</comment>
<dbReference type="SUPFAM" id="SSF52096">
    <property type="entry name" value="ClpP/crotonase"/>
    <property type="match status" value="1"/>
</dbReference>
<dbReference type="Gene3D" id="3.90.226.10">
    <property type="entry name" value="2-enoyl-CoA Hydratase, Chain A, domain 1"/>
    <property type="match status" value="1"/>
</dbReference>
<dbReference type="EMBL" id="QKRA01000003">
    <property type="protein sequence ID" value="RDL44683.1"/>
    <property type="molecule type" value="Genomic_DNA"/>
</dbReference>
<dbReference type="InterPro" id="IPR029045">
    <property type="entry name" value="ClpP/crotonase-like_dom_sf"/>
</dbReference>
<evidence type="ECO:0000313" key="6">
    <source>
        <dbReference type="EMBL" id="RDL44683.1"/>
    </source>
</evidence>
<evidence type="ECO:0000256" key="1">
    <source>
        <dbReference type="ARBA" id="ARBA00008683"/>
    </source>
</evidence>
<dbReference type="InterPro" id="IPR002142">
    <property type="entry name" value="Peptidase_S49"/>
</dbReference>
<proteinExistence type="inferred from homology"/>
<evidence type="ECO:0000256" key="4">
    <source>
        <dbReference type="ARBA" id="ARBA00022825"/>
    </source>
</evidence>
<keyword evidence="4" id="KW-0720">Serine protease</keyword>
<dbReference type="GO" id="GO:0006508">
    <property type="term" value="P:proteolysis"/>
    <property type="evidence" value="ECO:0007669"/>
    <property type="project" value="UniProtKB-KW"/>
</dbReference>